<keyword evidence="1" id="KW-0472">Membrane</keyword>
<evidence type="ECO:0000313" key="3">
    <source>
        <dbReference type="Proteomes" id="UP000265520"/>
    </source>
</evidence>
<dbReference type="AlphaFoldDB" id="A0A392QEP4"/>
<reference evidence="2 3" key="1">
    <citation type="journal article" date="2018" name="Front. Plant Sci.">
        <title>Red Clover (Trifolium pratense) and Zigzag Clover (T. medium) - A Picture of Genomic Similarities and Differences.</title>
        <authorList>
            <person name="Dluhosova J."/>
            <person name="Istvanek J."/>
            <person name="Nedelnik J."/>
            <person name="Repkova J."/>
        </authorList>
    </citation>
    <scope>NUCLEOTIDE SEQUENCE [LARGE SCALE GENOMIC DNA]</scope>
    <source>
        <strain evidence="3">cv. 10/8</strain>
        <tissue evidence="2">Leaf</tissue>
    </source>
</reference>
<name>A0A392QEP4_9FABA</name>
<organism evidence="2 3">
    <name type="scientific">Trifolium medium</name>
    <dbReference type="NCBI Taxonomy" id="97028"/>
    <lineage>
        <taxon>Eukaryota</taxon>
        <taxon>Viridiplantae</taxon>
        <taxon>Streptophyta</taxon>
        <taxon>Embryophyta</taxon>
        <taxon>Tracheophyta</taxon>
        <taxon>Spermatophyta</taxon>
        <taxon>Magnoliopsida</taxon>
        <taxon>eudicotyledons</taxon>
        <taxon>Gunneridae</taxon>
        <taxon>Pentapetalae</taxon>
        <taxon>rosids</taxon>
        <taxon>fabids</taxon>
        <taxon>Fabales</taxon>
        <taxon>Fabaceae</taxon>
        <taxon>Papilionoideae</taxon>
        <taxon>50 kb inversion clade</taxon>
        <taxon>NPAAA clade</taxon>
        <taxon>Hologalegina</taxon>
        <taxon>IRL clade</taxon>
        <taxon>Trifolieae</taxon>
        <taxon>Trifolium</taxon>
    </lineage>
</organism>
<evidence type="ECO:0000313" key="2">
    <source>
        <dbReference type="EMBL" id="MCI22359.1"/>
    </source>
</evidence>
<sequence length="105" mass="12467">RKSIFRWLGVIIIIPPNLFSLFECLSEAASNKRIRKGLWLIWHSTIWVIWKSRNDITFANGVKDPMKAVDDIKMLSWRWGLARRKISICLFYEWCWDPGNCLLGR</sequence>
<dbReference type="EMBL" id="LXQA010130118">
    <property type="protein sequence ID" value="MCI22359.1"/>
    <property type="molecule type" value="Genomic_DNA"/>
</dbReference>
<feature type="transmembrane region" description="Helical" evidence="1">
    <location>
        <begin position="6"/>
        <end position="26"/>
    </location>
</feature>
<evidence type="ECO:0000256" key="1">
    <source>
        <dbReference type="SAM" id="Phobius"/>
    </source>
</evidence>
<keyword evidence="1" id="KW-0812">Transmembrane</keyword>
<proteinExistence type="predicted"/>
<accession>A0A392QEP4</accession>
<keyword evidence="3" id="KW-1185">Reference proteome</keyword>
<keyword evidence="1" id="KW-1133">Transmembrane helix</keyword>
<comment type="caution">
    <text evidence="2">The sequence shown here is derived from an EMBL/GenBank/DDBJ whole genome shotgun (WGS) entry which is preliminary data.</text>
</comment>
<feature type="non-terminal residue" evidence="2">
    <location>
        <position position="1"/>
    </location>
</feature>
<protein>
    <submittedName>
        <fullName evidence="2">Myb-like transcription factor</fullName>
    </submittedName>
</protein>
<dbReference type="Proteomes" id="UP000265520">
    <property type="component" value="Unassembled WGS sequence"/>
</dbReference>